<feature type="region of interest" description="Disordered" evidence="1">
    <location>
        <begin position="1626"/>
        <end position="1665"/>
    </location>
</feature>
<evidence type="ECO:0000313" key="3">
    <source>
        <dbReference type="Proteomes" id="UP000827092"/>
    </source>
</evidence>
<proteinExistence type="predicted"/>
<feature type="region of interest" description="Disordered" evidence="1">
    <location>
        <begin position="966"/>
        <end position="1115"/>
    </location>
</feature>
<feature type="region of interest" description="Disordered" evidence="1">
    <location>
        <begin position="1461"/>
        <end position="1489"/>
    </location>
</feature>
<feature type="compositionally biased region" description="Polar residues" evidence="1">
    <location>
        <begin position="858"/>
        <end position="884"/>
    </location>
</feature>
<sequence>MILFYFYSSHLSLPTAVSDLTTTARLLRSQHHKPFRSSQPNQSTTNLFLPSTRPPCVDMLYGTACESPVPLMCTIDRYRTDGMSASDLFMVTPVLGGQGRKRGRRILDIETRKPANFSLANLNQDRIEYGSASLPPLVSPSRGFSSKQNETLELERLPSPEEQAMLVSLEYPSTIVPVDTSGRSFSRMSLMRRSLIHADFYDKLRKSKRSKKRSKQRRHTFCEGQNRDLDQAIRQVADTSCQTEAECPEFESGSGLSRMSVRRRSRSVQDNSRRIIDLEDTEEDKEVTPIKTAASTTKKSSLRSLAQGLNSSLSAAISAVRLRGASSSRNKHEDGRSSSGNWSATSSVDSSAEHMTTAVGSPSRSSVGKDSLLSSDVNDRSRDDILPIQMLTSSPVKKKKFAHMGLPWETSNRNRTSKSPTPESAIRSPYAGRRGVSDDGDSSVYSVDTDGYYTSMHTDSGLWSNLKSEDVLADLAAFRQRKESQSSVETNDSSINSFLSKSATECSSNSDSFKLSSGPKPPERVSSCKLDRTLTRNTDADAGIRSDGDADCSVRSDANFSVRSDVESSVMSDANYSVRSDVDADFSIRSDANFSVSSDVTVQDLDDSDKSYSPHPPNGSNSESEHEVRDRIRHKTAITPFRYPSMCAVSPETSDDDTVADEEKRKTVIPNVNVVIAEIHREQETNAKTDREQQVPKLKSSAINMYRCETPVPSNFSSSILASHPVGSSTPRPGISVTTFSPEINETINPNTKGSNVDTSTNTTVERKYNPTIPPIDKSLIPLKYAQRITVTPIVRNDLTGTIKRTPLKQSASNDTKTDKPSILSCIKNDSPPSYISFKAPDSPVSSLVHFKMGSEAKLTSPTGSLSRPNSSLTRHIASPTGSLTRPIASPTGSLSRAVARVTLDPTGNVVYASNSLERSRNNQTHQDTQSYATLPMYQNNAGAGSITPNGNQYSIERSVTPVMNQGTTRSSFTNRSTTPVMNRSTTPISSRSTTPVNDRSITPKNNRPTTTVMHRSTTPVNNRSTTPVNNMSNKLYNNRSTTPVNNRSTTPMNNRSSTPVNNTSATHNRSTTPINYISTIPVNNRSTNPINTRSMTPVNNNRSNTPIDNRSNTPMNYISTTSANNRSTTPITIRDVTPNRSTMSISNKSNTLVNNSHATPINVTSAIDNNRRMVANSHGSASIVSNRVPTSVDSTSSTNRPMSSRPTIPIVTKCTSRMQEVNSRDTPDALHNDAFENTLSEKSMQSLSEQKQFPQYQFSSFKSSNAGSDFNFRPSRGGRFCRSYFPSHLINTPSNGNVSPVTSSPSSSPASVRQSQVTCSSSPIHDYSVERNHPIANSHKTLIASQQSLGYVPNQSDNSDRQSSSAWSNQCQDQSPSNRSSPNSEWPSSNAQSGELSGATRPGSLSPPDLIPSGQSPSSTLDVTSSTRRSFTSIPEDRDKKNIKSLSATELFAIIHSSKKRHNIKSESELSMSPMSSRSVSPALSQSSFRLQPVETGVLTRRIENSPDRSKWSNSLPSSKKLQEKTTKQTSMHDFKMLLLQARTGSQDSCPRPSAAELLKVSPPKSSGTKLSSGSSYNNMVGTYSPGHGTVPLKRSMRTRSPYLTRYDSAYPPIIEDCSEEMESYEDNSKCLSSSNLPYKTVNNNNVNEPSSQASSKKATSTWV</sequence>
<feature type="compositionally biased region" description="Polar residues" evidence="1">
    <location>
        <begin position="1187"/>
        <end position="1207"/>
    </location>
</feature>
<feature type="compositionally biased region" description="Low complexity" evidence="1">
    <location>
        <begin position="1652"/>
        <end position="1665"/>
    </location>
</feature>
<name>A0AAV6UT45_9ARAC</name>
<feature type="compositionally biased region" description="Basic residues" evidence="1">
    <location>
        <begin position="206"/>
        <end position="219"/>
    </location>
</feature>
<evidence type="ECO:0000313" key="2">
    <source>
        <dbReference type="EMBL" id="KAG8186818.1"/>
    </source>
</evidence>
<feature type="compositionally biased region" description="Basic and acidic residues" evidence="1">
    <location>
        <begin position="1522"/>
        <end position="1531"/>
    </location>
</feature>
<organism evidence="2 3">
    <name type="scientific">Oedothorax gibbosus</name>
    <dbReference type="NCBI Taxonomy" id="931172"/>
    <lineage>
        <taxon>Eukaryota</taxon>
        <taxon>Metazoa</taxon>
        <taxon>Ecdysozoa</taxon>
        <taxon>Arthropoda</taxon>
        <taxon>Chelicerata</taxon>
        <taxon>Arachnida</taxon>
        <taxon>Araneae</taxon>
        <taxon>Araneomorphae</taxon>
        <taxon>Entelegynae</taxon>
        <taxon>Araneoidea</taxon>
        <taxon>Linyphiidae</taxon>
        <taxon>Erigoninae</taxon>
        <taxon>Oedothorax</taxon>
    </lineage>
</organism>
<feature type="region of interest" description="Disordered" evidence="1">
    <location>
        <begin position="1292"/>
        <end position="1327"/>
    </location>
</feature>
<feature type="compositionally biased region" description="Low complexity" evidence="1">
    <location>
        <begin position="1470"/>
        <end position="1486"/>
    </location>
</feature>
<feature type="compositionally biased region" description="Polar residues" evidence="1">
    <location>
        <begin position="745"/>
        <end position="764"/>
    </location>
</feature>
<feature type="compositionally biased region" description="Polar residues" evidence="1">
    <location>
        <begin position="1631"/>
        <end position="1651"/>
    </location>
</feature>
<feature type="region of interest" description="Disordered" evidence="1">
    <location>
        <begin position="206"/>
        <end position="226"/>
    </location>
</feature>
<evidence type="ECO:0000256" key="1">
    <source>
        <dbReference type="SAM" id="MobiDB-lite"/>
    </source>
</evidence>
<protein>
    <submittedName>
        <fullName evidence="2">Uncharacterized protein</fullName>
    </submittedName>
</protein>
<dbReference type="Proteomes" id="UP000827092">
    <property type="component" value="Unassembled WGS sequence"/>
</dbReference>
<feature type="region of interest" description="Disordered" evidence="1">
    <location>
        <begin position="599"/>
        <end position="630"/>
    </location>
</feature>
<comment type="caution">
    <text evidence="2">The sequence shown here is derived from an EMBL/GenBank/DDBJ whole genome shotgun (WGS) entry which is preliminary data.</text>
</comment>
<feature type="region of interest" description="Disordered" evidence="1">
    <location>
        <begin position="404"/>
        <end position="443"/>
    </location>
</feature>
<gene>
    <name evidence="2" type="ORF">JTE90_020496</name>
</gene>
<feature type="region of interest" description="Disordered" evidence="1">
    <location>
        <begin position="858"/>
        <end position="891"/>
    </location>
</feature>
<feature type="compositionally biased region" description="Polar residues" evidence="1">
    <location>
        <begin position="409"/>
        <end position="422"/>
    </location>
</feature>
<feature type="compositionally biased region" description="Polar residues" evidence="1">
    <location>
        <begin position="337"/>
        <end position="376"/>
    </location>
</feature>
<dbReference type="EMBL" id="JAFNEN010000288">
    <property type="protein sequence ID" value="KAG8186818.1"/>
    <property type="molecule type" value="Genomic_DNA"/>
</dbReference>
<feature type="region of interest" description="Disordered" evidence="1">
    <location>
        <begin position="504"/>
        <end position="531"/>
    </location>
</feature>
<feature type="compositionally biased region" description="Low complexity" evidence="1">
    <location>
        <begin position="1355"/>
        <end position="1371"/>
    </location>
</feature>
<reference evidence="2 3" key="1">
    <citation type="journal article" date="2022" name="Nat. Ecol. Evol.">
        <title>A masculinizing supergene underlies an exaggerated male reproductive morph in a spider.</title>
        <authorList>
            <person name="Hendrickx F."/>
            <person name="De Corte Z."/>
            <person name="Sonet G."/>
            <person name="Van Belleghem S.M."/>
            <person name="Kostlbacher S."/>
            <person name="Vangestel C."/>
        </authorList>
    </citation>
    <scope>NUCLEOTIDE SEQUENCE [LARGE SCALE GENOMIC DNA]</scope>
    <source>
        <strain evidence="2">W744_W776</strain>
    </source>
</reference>
<feature type="compositionally biased region" description="Polar residues" evidence="1">
    <location>
        <begin position="293"/>
        <end position="302"/>
    </location>
</feature>
<feature type="region of interest" description="Disordered" evidence="1">
    <location>
        <begin position="1501"/>
        <end position="1531"/>
    </location>
</feature>
<feature type="compositionally biased region" description="Basic and acidic residues" evidence="1">
    <location>
        <begin position="1502"/>
        <end position="1512"/>
    </location>
</feature>
<feature type="region of interest" description="Disordered" evidence="1">
    <location>
        <begin position="1187"/>
        <end position="1208"/>
    </location>
</feature>
<accession>A0AAV6UT45</accession>
<feature type="compositionally biased region" description="Low complexity" evidence="1">
    <location>
        <begin position="968"/>
        <end position="996"/>
    </location>
</feature>
<feature type="region of interest" description="Disordered" evidence="1">
    <location>
        <begin position="1352"/>
        <end position="1437"/>
    </location>
</feature>
<feature type="compositionally biased region" description="Polar residues" evidence="1">
    <location>
        <begin position="1414"/>
        <end position="1434"/>
    </location>
</feature>
<keyword evidence="3" id="KW-1185">Reference proteome</keyword>
<feature type="region of interest" description="Disordered" evidence="1">
    <location>
        <begin position="244"/>
        <end position="302"/>
    </location>
</feature>
<feature type="compositionally biased region" description="Polar residues" evidence="1">
    <location>
        <begin position="504"/>
        <end position="515"/>
    </location>
</feature>
<feature type="compositionally biased region" description="Low complexity" evidence="1">
    <location>
        <begin position="1294"/>
        <end position="1318"/>
    </location>
</feature>
<feature type="region of interest" description="Disordered" evidence="1">
    <location>
        <begin position="322"/>
        <end position="378"/>
    </location>
</feature>
<feature type="region of interest" description="Disordered" evidence="1">
    <location>
        <begin position="745"/>
        <end position="770"/>
    </location>
</feature>
<feature type="compositionally biased region" description="Polar residues" evidence="1">
    <location>
        <begin position="1372"/>
        <end position="1396"/>
    </location>
</feature>
<feature type="compositionally biased region" description="Polar residues" evidence="1">
    <location>
        <begin position="997"/>
        <end position="1115"/>
    </location>
</feature>